<dbReference type="RefSeq" id="WP_011033694.1">
    <property type="nucleotide sequence ID" value="NZ_CP009509.1"/>
</dbReference>
<gene>
    <name evidence="1" type="ORF">MSMAW_2850</name>
</gene>
<dbReference type="InterPro" id="IPR018716">
    <property type="entry name" value="DUF2240"/>
</dbReference>
<protein>
    <recommendedName>
        <fullName evidence="3">DUF2240 family protein</fullName>
    </recommendedName>
</protein>
<proteinExistence type="predicted"/>
<name>A0A0E3LG37_METMZ</name>
<dbReference type="Proteomes" id="UP000033058">
    <property type="component" value="Chromosome"/>
</dbReference>
<dbReference type="AlphaFoldDB" id="A0A0E3LG37"/>
<accession>A0A0E3LG37</accession>
<dbReference type="PATRIC" id="fig|1434117.4.peg.3615"/>
<organism evidence="1 2">
    <name type="scientific">Methanosarcina mazei WWM610</name>
    <dbReference type="NCBI Taxonomy" id="1434117"/>
    <lineage>
        <taxon>Archaea</taxon>
        <taxon>Methanobacteriati</taxon>
        <taxon>Methanobacteriota</taxon>
        <taxon>Stenosarchaea group</taxon>
        <taxon>Methanomicrobia</taxon>
        <taxon>Methanosarcinales</taxon>
        <taxon>Methanosarcinaceae</taxon>
        <taxon>Methanosarcina</taxon>
    </lineage>
</organism>
<sequence>MEELKHVVSAPFKKNLAASLTEKDFEFSLAFDLKWFSPKIASEVKARALESGLLSMKEGVIVPCFDVESVRLPHAFKPPENFLELKEKPGKPVSAVRNREEISFEQILDFISADAGINKQRLVSEINSMQERLSYLVDIRVVALIVAKKFGCNIERIHEKVSRTVLGFSDYA</sequence>
<evidence type="ECO:0000313" key="2">
    <source>
        <dbReference type="Proteomes" id="UP000033058"/>
    </source>
</evidence>
<dbReference type="EMBL" id="CP009509">
    <property type="protein sequence ID" value="AKB41841.1"/>
    <property type="molecule type" value="Genomic_DNA"/>
</dbReference>
<dbReference type="GeneID" id="24852637"/>
<dbReference type="HOGENOM" id="CLU_134817_0_0_2"/>
<evidence type="ECO:0008006" key="3">
    <source>
        <dbReference type="Google" id="ProtNLM"/>
    </source>
</evidence>
<evidence type="ECO:0000313" key="1">
    <source>
        <dbReference type="EMBL" id="AKB41841.1"/>
    </source>
</evidence>
<dbReference type="Pfam" id="PF09999">
    <property type="entry name" value="DUF2240"/>
    <property type="match status" value="1"/>
</dbReference>
<reference evidence="1 2" key="1">
    <citation type="submission" date="2014-07" db="EMBL/GenBank/DDBJ databases">
        <title>Methanogenic archaea and the global carbon cycle.</title>
        <authorList>
            <person name="Henriksen J.R."/>
            <person name="Luke J."/>
            <person name="Reinhart S."/>
            <person name="Benedict M.N."/>
            <person name="Youngblut N.D."/>
            <person name="Metcalf M.E."/>
            <person name="Whitaker R.J."/>
            <person name="Metcalf W.W."/>
        </authorList>
    </citation>
    <scope>NUCLEOTIDE SEQUENCE [LARGE SCALE GENOMIC DNA]</scope>
    <source>
        <strain evidence="1 2">WWM610</strain>
    </source>
</reference>